<name>A0A1A9WJZ6_9MUSC</name>
<organism evidence="1 2">
    <name type="scientific">Glossina brevipalpis</name>
    <dbReference type="NCBI Taxonomy" id="37001"/>
    <lineage>
        <taxon>Eukaryota</taxon>
        <taxon>Metazoa</taxon>
        <taxon>Ecdysozoa</taxon>
        <taxon>Arthropoda</taxon>
        <taxon>Hexapoda</taxon>
        <taxon>Insecta</taxon>
        <taxon>Pterygota</taxon>
        <taxon>Neoptera</taxon>
        <taxon>Endopterygota</taxon>
        <taxon>Diptera</taxon>
        <taxon>Brachycera</taxon>
        <taxon>Muscomorpha</taxon>
        <taxon>Hippoboscoidea</taxon>
        <taxon>Glossinidae</taxon>
        <taxon>Glossina</taxon>
    </lineage>
</organism>
<evidence type="ECO:0000313" key="1">
    <source>
        <dbReference type="EnsemblMetazoa" id="GBRI022517-PA"/>
    </source>
</evidence>
<dbReference type="Proteomes" id="UP000091820">
    <property type="component" value="Unassembled WGS sequence"/>
</dbReference>
<dbReference type="EnsemblMetazoa" id="GBRI022517-RA">
    <property type="protein sequence ID" value="GBRI022517-PA"/>
    <property type="gene ID" value="GBRI022517"/>
</dbReference>
<accession>A0A1A9WJZ6</accession>
<protein>
    <submittedName>
        <fullName evidence="1">Uncharacterized protein</fullName>
    </submittedName>
</protein>
<sequence>MRLDMNSNEDFKTLNPTFCKIKPETLSTWGDSARNDTRLPNTDYSATIGGPHHNCSPFPISTHVNNRFILWDGDITLLEIDAITNTTNETLSESNIISESILNVAGNELKDELSNNIRGTIRRFLDKYTTQIVIFCVNSHERGIYEVLAPLYFPRDSLEERSALWQLPKDIGGEYGEPLHPDRQIRIIRNPQHSVLMRQGDDDSDNCPHDFENCGSDLEYGISDLNNLNLSSYSDGMQSHIQADLDRQHLLGDRSRNSVYESVVADGIEGLEHQERYVN</sequence>
<dbReference type="Gene3D" id="3.40.220.10">
    <property type="entry name" value="Leucine Aminopeptidase, subunit E, domain 1"/>
    <property type="match status" value="1"/>
</dbReference>
<dbReference type="InterPro" id="IPR043472">
    <property type="entry name" value="Macro_dom-like"/>
</dbReference>
<dbReference type="STRING" id="37001.A0A1A9WJZ6"/>
<dbReference type="VEuPathDB" id="VectorBase:GBRI022517"/>
<proteinExistence type="predicted"/>
<evidence type="ECO:0000313" key="2">
    <source>
        <dbReference type="Proteomes" id="UP000091820"/>
    </source>
</evidence>
<dbReference type="PANTHER" id="PTHR11106">
    <property type="entry name" value="GANGLIOSIDE INDUCED DIFFERENTIATION ASSOCIATED PROTEIN 2-RELATED"/>
    <property type="match status" value="1"/>
</dbReference>
<keyword evidence="2" id="KW-1185">Reference proteome</keyword>
<reference evidence="2" key="1">
    <citation type="submission" date="2014-03" db="EMBL/GenBank/DDBJ databases">
        <authorList>
            <person name="Aksoy S."/>
            <person name="Warren W."/>
            <person name="Wilson R.K."/>
        </authorList>
    </citation>
    <scope>NUCLEOTIDE SEQUENCE [LARGE SCALE GENOMIC DNA]</scope>
    <source>
        <strain evidence="2">IAEA</strain>
    </source>
</reference>
<dbReference type="AlphaFoldDB" id="A0A1A9WJZ6"/>
<dbReference type="PANTHER" id="PTHR11106:SF72">
    <property type="entry name" value="GANGLIOSIDE-INDUCED DIFFERENTIATION-ASSOCIATED PROTEIN 2"/>
    <property type="match status" value="1"/>
</dbReference>
<dbReference type="SUPFAM" id="SSF52949">
    <property type="entry name" value="Macro domain-like"/>
    <property type="match status" value="1"/>
</dbReference>
<reference evidence="1" key="2">
    <citation type="submission" date="2020-05" db="UniProtKB">
        <authorList>
            <consortium name="EnsemblMetazoa"/>
        </authorList>
    </citation>
    <scope>IDENTIFICATION</scope>
    <source>
        <strain evidence="1">IAEA</strain>
    </source>
</reference>